<dbReference type="GO" id="GO:0030971">
    <property type="term" value="F:receptor tyrosine kinase binding"/>
    <property type="evidence" value="ECO:0007669"/>
    <property type="project" value="TreeGrafter"/>
</dbReference>
<dbReference type="PANTHER" id="PTHR46559:SF3">
    <property type="entry name" value="TYROSINE-PROTEIN PHOSPHATASE NON-RECEPTOR TYPE"/>
    <property type="match status" value="1"/>
</dbReference>
<protein>
    <submittedName>
        <fullName evidence="3">Tyrosine-protein phosphatase non-receptor type 11</fullName>
    </submittedName>
</protein>
<evidence type="ECO:0000259" key="1">
    <source>
        <dbReference type="PROSITE" id="PS50055"/>
    </source>
</evidence>
<dbReference type="GO" id="GO:0005737">
    <property type="term" value="C:cytoplasm"/>
    <property type="evidence" value="ECO:0007669"/>
    <property type="project" value="TreeGrafter"/>
</dbReference>
<evidence type="ECO:0000313" key="5">
    <source>
        <dbReference type="Proteomes" id="UP000054826"/>
    </source>
</evidence>
<dbReference type="Gene3D" id="3.90.190.10">
    <property type="entry name" value="Protein tyrosine phosphatase superfamily"/>
    <property type="match status" value="1"/>
</dbReference>
<keyword evidence="3" id="KW-0675">Receptor</keyword>
<evidence type="ECO:0000313" key="3">
    <source>
        <dbReference type="EMBL" id="KRZ35534.1"/>
    </source>
</evidence>
<dbReference type="PROSITE" id="PS50055">
    <property type="entry name" value="TYR_PHOSPHATASE_PTP"/>
    <property type="match status" value="1"/>
</dbReference>
<reference evidence="4 5" key="1">
    <citation type="submission" date="2015-01" db="EMBL/GenBank/DDBJ databases">
        <title>Evolution of Trichinella species and genotypes.</title>
        <authorList>
            <person name="Korhonen P.K."/>
            <person name="Edoardo P."/>
            <person name="Giuseppe L.R."/>
            <person name="Gasser R.B."/>
        </authorList>
    </citation>
    <scope>NUCLEOTIDE SEQUENCE [LARGE SCALE GENOMIC DNA]</scope>
    <source>
        <strain evidence="3">ISS176</strain>
        <strain evidence="2">ISS588</strain>
    </source>
</reference>
<dbReference type="GO" id="GO:0004726">
    <property type="term" value="F:non-membrane spanning protein tyrosine phosphatase activity"/>
    <property type="evidence" value="ECO:0007669"/>
    <property type="project" value="TreeGrafter"/>
</dbReference>
<keyword evidence="4" id="KW-1185">Reference proteome</keyword>
<sequence length="131" mass="15149">LLTTSLKMANVSCEGLHVYLKKLLLKHCCSLEMIQRIQNLHCVQLQHQECMHMFSRDEGERPENRMRNRYKNILPFDHTRIILRGGDPNKIGSDYINANLIEVRVHEQIEIQNAILARGISGVDSSQLDQI</sequence>
<proteinExistence type="predicted"/>
<evidence type="ECO:0000313" key="4">
    <source>
        <dbReference type="Proteomes" id="UP000054805"/>
    </source>
</evidence>
<name>A0A0V1JKP1_TRIPS</name>
<dbReference type="PANTHER" id="PTHR46559">
    <property type="entry name" value="TYROSINE-PROTEIN PHOSPHATASE NON-RECEPTOR TYPE 11"/>
    <property type="match status" value="1"/>
</dbReference>
<organism evidence="3 5">
    <name type="scientific">Trichinella pseudospiralis</name>
    <name type="common">Parasitic roundworm</name>
    <dbReference type="NCBI Taxonomy" id="6337"/>
    <lineage>
        <taxon>Eukaryota</taxon>
        <taxon>Metazoa</taxon>
        <taxon>Ecdysozoa</taxon>
        <taxon>Nematoda</taxon>
        <taxon>Enoplea</taxon>
        <taxon>Dorylaimia</taxon>
        <taxon>Trichinellida</taxon>
        <taxon>Trichinellidae</taxon>
        <taxon>Trichinella</taxon>
    </lineage>
</organism>
<dbReference type="Proteomes" id="UP000054805">
    <property type="component" value="Unassembled WGS sequence"/>
</dbReference>
<accession>A0A0V1JKP1</accession>
<dbReference type="SUPFAM" id="SSF52799">
    <property type="entry name" value="(Phosphotyrosine protein) phosphatases II"/>
    <property type="match status" value="1"/>
</dbReference>
<dbReference type="EMBL" id="JYDV01000088">
    <property type="protein sequence ID" value="KRZ35534.1"/>
    <property type="molecule type" value="Genomic_DNA"/>
</dbReference>
<gene>
    <name evidence="3" type="primary">PTPN11</name>
    <name evidence="2" type="ORF">T4B_9647</name>
    <name evidence="3" type="ORF">T4C_7552</name>
</gene>
<feature type="domain" description="Tyrosine-protein phosphatase" evidence="1">
    <location>
        <begin position="33"/>
        <end position="131"/>
    </location>
</feature>
<dbReference type="AlphaFoldDB" id="A0A0V1JKP1"/>
<dbReference type="InterPro" id="IPR000242">
    <property type="entry name" value="PTP_cat"/>
</dbReference>
<dbReference type="Pfam" id="PF00102">
    <property type="entry name" value="Y_phosphatase"/>
    <property type="match status" value="1"/>
</dbReference>
<comment type="caution">
    <text evidence="3">The sequence shown here is derived from an EMBL/GenBank/DDBJ whole genome shotgun (WGS) entry which is preliminary data.</text>
</comment>
<dbReference type="EMBL" id="JYDS01000151">
    <property type="protein sequence ID" value="KRZ23223.1"/>
    <property type="molecule type" value="Genomic_DNA"/>
</dbReference>
<dbReference type="GO" id="GO:0050839">
    <property type="term" value="F:cell adhesion molecule binding"/>
    <property type="evidence" value="ECO:0007669"/>
    <property type="project" value="TreeGrafter"/>
</dbReference>
<dbReference type="InterPro" id="IPR029021">
    <property type="entry name" value="Prot-tyrosine_phosphatase-like"/>
</dbReference>
<feature type="non-terminal residue" evidence="3">
    <location>
        <position position="1"/>
    </location>
</feature>
<evidence type="ECO:0000313" key="2">
    <source>
        <dbReference type="EMBL" id="KRZ23223.1"/>
    </source>
</evidence>
<dbReference type="Proteomes" id="UP000054826">
    <property type="component" value="Unassembled WGS sequence"/>
</dbReference>
<dbReference type="GO" id="GO:0070374">
    <property type="term" value="P:positive regulation of ERK1 and ERK2 cascade"/>
    <property type="evidence" value="ECO:0007669"/>
    <property type="project" value="TreeGrafter"/>
</dbReference>